<protein>
    <recommendedName>
        <fullName evidence="1">Phytocyanin domain-containing protein</fullName>
    </recommendedName>
</protein>
<sequence>MDSLRIQNRLVVTGTHAPAMLTKKITNMKSVYTVGDSTCWTVGLDYKKWANSKKFHKGDTLVFNYNNKIHNVMQMKQQDYNSCNTSSLIAVYTSGSDRITLKDPLLLHLWFSWPLPNWPKSQYKYYYSIDCESVSQ</sequence>
<name>A0AAD9U6C8_9ROSI</name>
<accession>A0AAD9U6C8</accession>
<evidence type="ECO:0000313" key="3">
    <source>
        <dbReference type="Proteomes" id="UP001280121"/>
    </source>
</evidence>
<dbReference type="SUPFAM" id="SSF49503">
    <property type="entry name" value="Cupredoxins"/>
    <property type="match status" value="1"/>
</dbReference>
<keyword evidence="3" id="KW-1185">Reference proteome</keyword>
<dbReference type="InterPro" id="IPR039391">
    <property type="entry name" value="Phytocyanin-like"/>
</dbReference>
<evidence type="ECO:0000313" key="2">
    <source>
        <dbReference type="EMBL" id="KAK2648325.1"/>
    </source>
</evidence>
<dbReference type="InterPro" id="IPR008972">
    <property type="entry name" value="Cupredoxin"/>
</dbReference>
<dbReference type="PANTHER" id="PTHR33021">
    <property type="entry name" value="BLUE COPPER PROTEIN"/>
    <property type="match status" value="1"/>
</dbReference>
<dbReference type="PANTHER" id="PTHR33021:SF356">
    <property type="entry name" value="MAVICYANIN"/>
    <property type="match status" value="1"/>
</dbReference>
<dbReference type="Gene3D" id="2.60.40.420">
    <property type="entry name" value="Cupredoxins - blue copper proteins"/>
    <property type="match status" value="1"/>
</dbReference>
<proteinExistence type="predicted"/>
<dbReference type="Proteomes" id="UP001280121">
    <property type="component" value="Unassembled WGS sequence"/>
</dbReference>
<comment type="caution">
    <text evidence="2">The sequence shown here is derived from an EMBL/GenBank/DDBJ whole genome shotgun (WGS) entry which is preliminary data.</text>
</comment>
<dbReference type="Pfam" id="PF02298">
    <property type="entry name" value="Cu_bind_like"/>
    <property type="match status" value="1"/>
</dbReference>
<organism evidence="2 3">
    <name type="scientific">Dipteronia dyeriana</name>
    <dbReference type="NCBI Taxonomy" id="168575"/>
    <lineage>
        <taxon>Eukaryota</taxon>
        <taxon>Viridiplantae</taxon>
        <taxon>Streptophyta</taxon>
        <taxon>Embryophyta</taxon>
        <taxon>Tracheophyta</taxon>
        <taxon>Spermatophyta</taxon>
        <taxon>Magnoliopsida</taxon>
        <taxon>eudicotyledons</taxon>
        <taxon>Gunneridae</taxon>
        <taxon>Pentapetalae</taxon>
        <taxon>rosids</taxon>
        <taxon>malvids</taxon>
        <taxon>Sapindales</taxon>
        <taxon>Sapindaceae</taxon>
        <taxon>Hippocastanoideae</taxon>
        <taxon>Acereae</taxon>
        <taxon>Dipteronia</taxon>
    </lineage>
</organism>
<dbReference type="EMBL" id="JANJYI010000005">
    <property type="protein sequence ID" value="KAK2648325.1"/>
    <property type="molecule type" value="Genomic_DNA"/>
</dbReference>
<dbReference type="GO" id="GO:0009055">
    <property type="term" value="F:electron transfer activity"/>
    <property type="evidence" value="ECO:0007669"/>
    <property type="project" value="InterPro"/>
</dbReference>
<evidence type="ECO:0000259" key="1">
    <source>
        <dbReference type="PROSITE" id="PS51485"/>
    </source>
</evidence>
<dbReference type="InterPro" id="IPR003245">
    <property type="entry name" value="Phytocyanin_dom"/>
</dbReference>
<reference evidence="2" key="1">
    <citation type="journal article" date="2023" name="Plant J.">
        <title>Genome sequences and population genomics provide insights into the demographic history, inbreeding, and mutation load of two 'living fossil' tree species of Dipteronia.</title>
        <authorList>
            <person name="Feng Y."/>
            <person name="Comes H.P."/>
            <person name="Chen J."/>
            <person name="Zhu S."/>
            <person name="Lu R."/>
            <person name="Zhang X."/>
            <person name="Li P."/>
            <person name="Qiu J."/>
            <person name="Olsen K.M."/>
            <person name="Qiu Y."/>
        </authorList>
    </citation>
    <scope>NUCLEOTIDE SEQUENCE</scope>
    <source>
        <strain evidence="2">KIB01</strain>
    </source>
</reference>
<dbReference type="GO" id="GO:0005886">
    <property type="term" value="C:plasma membrane"/>
    <property type="evidence" value="ECO:0007669"/>
    <property type="project" value="TreeGrafter"/>
</dbReference>
<gene>
    <name evidence="2" type="ORF">Ddye_015814</name>
</gene>
<feature type="domain" description="Phytocyanin" evidence="1">
    <location>
        <begin position="30"/>
        <end position="136"/>
    </location>
</feature>
<dbReference type="AlphaFoldDB" id="A0AAD9U6C8"/>
<dbReference type="CDD" id="cd04216">
    <property type="entry name" value="Phytocyanin"/>
    <property type="match status" value="1"/>
</dbReference>
<dbReference type="PROSITE" id="PS51485">
    <property type="entry name" value="PHYTOCYANIN"/>
    <property type="match status" value="1"/>
</dbReference>